<evidence type="ECO:0000256" key="9">
    <source>
        <dbReference type="ARBA" id="ARBA00022756"/>
    </source>
</evidence>
<evidence type="ECO:0000313" key="15">
    <source>
        <dbReference type="Proteomes" id="UP000093080"/>
    </source>
</evidence>
<dbReference type="NCBIfam" id="TIGR00508">
    <property type="entry name" value="bioA"/>
    <property type="match status" value="1"/>
</dbReference>
<evidence type="ECO:0000256" key="1">
    <source>
        <dbReference type="ARBA" id="ARBA00001933"/>
    </source>
</evidence>
<dbReference type="GO" id="GO:0005737">
    <property type="term" value="C:cytoplasm"/>
    <property type="evidence" value="ECO:0007669"/>
    <property type="project" value="UniProtKB-SubCell"/>
</dbReference>
<organism evidence="14 15">
    <name type="scientific">Dissulfuribacter thermophilus</name>
    <dbReference type="NCBI Taxonomy" id="1156395"/>
    <lineage>
        <taxon>Bacteria</taxon>
        <taxon>Pseudomonadati</taxon>
        <taxon>Thermodesulfobacteriota</taxon>
        <taxon>Dissulfuribacteria</taxon>
        <taxon>Dissulfuribacterales</taxon>
        <taxon>Dissulfuribacteraceae</taxon>
        <taxon>Dissulfuribacter</taxon>
    </lineage>
</organism>
<keyword evidence="8 13" id="KW-0949">S-adenosyl-L-methionine</keyword>
<feature type="binding site" evidence="13">
    <location>
        <begin position="118"/>
        <end position="119"/>
    </location>
    <ligand>
        <name>pyridoxal 5'-phosphate</name>
        <dbReference type="ChEBI" id="CHEBI:597326"/>
    </ligand>
</feature>
<protein>
    <recommendedName>
        <fullName evidence="13">Adenosylmethionine-8-amino-7-oxononanoate aminotransferase</fullName>
        <ecNumber evidence="13">2.6.1.62</ecNumber>
    </recommendedName>
    <alternativeName>
        <fullName evidence="13">7,8-diamino-pelargonic acid aminotransferase</fullName>
        <shortName evidence="13">DAPA AT</shortName>
        <shortName evidence="13">DAPA aminotransferase</shortName>
    </alternativeName>
    <alternativeName>
        <fullName evidence="13">7,8-diaminononanoate synthase</fullName>
        <shortName evidence="13">DANS</shortName>
    </alternativeName>
    <alternativeName>
        <fullName evidence="13">Diaminopelargonic acid synthase</fullName>
    </alternativeName>
</protein>
<dbReference type="GO" id="GO:0004015">
    <property type="term" value="F:adenosylmethionine-8-amino-7-oxononanoate transaminase activity"/>
    <property type="evidence" value="ECO:0007669"/>
    <property type="project" value="UniProtKB-UniRule"/>
</dbReference>
<dbReference type="Proteomes" id="UP000093080">
    <property type="component" value="Unassembled WGS sequence"/>
</dbReference>
<dbReference type="FunFam" id="3.40.640.10:FF:000078">
    <property type="entry name" value="Adenosylmethionine-8-amino-7-oxononanoate aminotransferase"/>
    <property type="match status" value="1"/>
</dbReference>
<accession>A0A1B9F4S3</accession>
<dbReference type="EC" id="2.6.1.62" evidence="13"/>
<feature type="binding site" evidence="13">
    <location>
        <position position="416"/>
    </location>
    <ligand>
        <name>substrate</name>
    </ligand>
</feature>
<comment type="catalytic activity">
    <reaction evidence="11 13">
        <text>(8S)-8-amino-7-oxononanoate + S-adenosyl-L-methionine = S-adenosyl-4-methylsulfanyl-2-oxobutanoate + (7R,8S)-7,8-diammoniononanoate</text>
        <dbReference type="Rhea" id="RHEA:16861"/>
        <dbReference type="ChEBI" id="CHEBI:16490"/>
        <dbReference type="ChEBI" id="CHEBI:59789"/>
        <dbReference type="ChEBI" id="CHEBI:149468"/>
        <dbReference type="ChEBI" id="CHEBI:149469"/>
        <dbReference type="EC" id="2.6.1.62"/>
    </reaction>
</comment>
<feature type="site" description="Participates in the substrate recognition with KAPA and in a stacking interaction with the adenine ring of SAM" evidence="13">
    <location>
        <position position="21"/>
    </location>
</feature>
<dbReference type="InterPro" id="IPR015421">
    <property type="entry name" value="PyrdxlP-dep_Trfase_major"/>
</dbReference>
<dbReference type="CDD" id="cd00610">
    <property type="entry name" value="OAT_like"/>
    <property type="match status" value="1"/>
</dbReference>
<dbReference type="EMBL" id="MAGO01000008">
    <property type="protein sequence ID" value="OCC14922.1"/>
    <property type="molecule type" value="Genomic_DNA"/>
</dbReference>
<dbReference type="HAMAP" id="MF_00834">
    <property type="entry name" value="BioA"/>
    <property type="match status" value="1"/>
</dbReference>
<dbReference type="InterPro" id="IPR015424">
    <property type="entry name" value="PyrdxlP-dep_Trfase"/>
</dbReference>
<dbReference type="Gene3D" id="3.40.640.10">
    <property type="entry name" value="Type I PLP-dependent aspartate aminotransferase-like (Major domain)"/>
    <property type="match status" value="1"/>
</dbReference>
<proteinExistence type="inferred from homology"/>
<keyword evidence="7 13" id="KW-0808">Transferase</keyword>
<comment type="function">
    <text evidence="13">Catalyzes the transfer of the alpha-amino group from S-adenosyl-L-methionine (SAM) to 7-keto-8-aminopelargonic acid (KAPA) to form 7,8-diaminopelargonic acid (DAPA). It is the only aminotransferase known to utilize SAM as an amino donor.</text>
</comment>
<dbReference type="GO" id="GO:0009102">
    <property type="term" value="P:biotin biosynthetic process"/>
    <property type="evidence" value="ECO:0007669"/>
    <property type="project" value="UniProtKB-UniRule"/>
</dbReference>
<dbReference type="PANTHER" id="PTHR42684:SF17">
    <property type="entry name" value="ADENOSYLMETHIONINE-8-AMINO-7-OXONONANOATE AMINOTRANSFERASE"/>
    <property type="match status" value="1"/>
</dbReference>
<keyword evidence="15" id="KW-1185">Reference proteome</keyword>
<feature type="binding site" evidence="13">
    <location>
        <position position="58"/>
    </location>
    <ligand>
        <name>substrate</name>
    </ligand>
</feature>
<comment type="subunit">
    <text evidence="4 13">Homodimer.</text>
</comment>
<evidence type="ECO:0000256" key="3">
    <source>
        <dbReference type="ARBA" id="ARBA00005063"/>
    </source>
</evidence>
<dbReference type="InterPro" id="IPR049704">
    <property type="entry name" value="Aminotrans_3_PPA_site"/>
</dbReference>
<evidence type="ECO:0000256" key="4">
    <source>
        <dbReference type="ARBA" id="ARBA00011738"/>
    </source>
</evidence>
<comment type="caution">
    <text evidence="14">The sequence shown here is derived from an EMBL/GenBank/DDBJ whole genome shotgun (WGS) entry which is preliminary data.</text>
</comment>
<evidence type="ECO:0000256" key="11">
    <source>
        <dbReference type="ARBA" id="ARBA00048449"/>
    </source>
</evidence>
<dbReference type="OrthoDB" id="9801834at2"/>
<feature type="binding site" evidence="13">
    <location>
        <position position="257"/>
    </location>
    <ligand>
        <name>pyridoxal 5'-phosphate</name>
        <dbReference type="ChEBI" id="CHEBI:597326"/>
    </ligand>
</feature>
<dbReference type="Gene3D" id="3.90.1150.10">
    <property type="entry name" value="Aspartate Aminotransferase, domain 1"/>
    <property type="match status" value="1"/>
</dbReference>
<comment type="similarity">
    <text evidence="12 13">Belongs to the class-III pyridoxal-phosphate-dependent aminotransferase family. BioA subfamily.</text>
</comment>
<feature type="binding site" evidence="13">
    <location>
        <position position="151"/>
    </location>
    <ligand>
        <name>substrate</name>
    </ligand>
</feature>
<comment type="pathway">
    <text evidence="3 13">Cofactor biosynthesis; biotin biosynthesis; 7,8-diaminononanoate from 8-amino-7-oxononanoate (SAM route): step 1/1.</text>
</comment>
<evidence type="ECO:0000256" key="5">
    <source>
        <dbReference type="ARBA" id="ARBA00022490"/>
    </source>
</evidence>
<dbReference type="RefSeq" id="WP_067619003.1">
    <property type="nucleotide sequence ID" value="NZ_MAGO01000008.1"/>
</dbReference>
<reference evidence="14 15" key="1">
    <citation type="submission" date="2016-06" db="EMBL/GenBank/DDBJ databases">
        <title>Respiratory ammonification of nitrate coupled to the oxidation of elemental sulfur in deep-sea autotrophic thermophilic bacteria.</title>
        <authorList>
            <person name="Slobodkina G.B."/>
            <person name="Mardanov A.V."/>
            <person name="Ravin N.V."/>
            <person name="Frolova A.A."/>
            <person name="Viryasiv M.B."/>
            <person name="Chernyh N.A."/>
            <person name="Bonch-Osmolovskaya E.A."/>
            <person name="Slobodkin A.I."/>
        </authorList>
    </citation>
    <scope>NUCLEOTIDE SEQUENCE [LARGE SCALE GENOMIC DNA]</scope>
    <source>
        <strain evidence="14 15">S69</strain>
    </source>
</reference>
<dbReference type="PATRIC" id="fig|1156395.6.peg.1733"/>
<dbReference type="AlphaFoldDB" id="A0A1B9F4S3"/>
<dbReference type="STRING" id="1156395.DBT_1717"/>
<dbReference type="InterPro" id="IPR005814">
    <property type="entry name" value="Aminotrans_3"/>
</dbReference>
<comment type="subcellular location">
    <subcellularLocation>
        <location evidence="2 13">Cytoplasm</location>
    </subcellularLocation>
</comment>
<dbReference type="PROSITE" id="PS00600">
    <property type="entry name" value="AA_TRANSFER_CLASS_3"/>
    <property type="match status" value="1"/>
</dbReference>
<evidence type="ECO:0000256" key="2">
    <source>
        <dbReference type="ARBA" id="ARBA00004496"/>
    </source>
</evidence>
<evidence type="ECO:0000256" key="13">
    <source>
        <dbReference type="HAMAP-Rule" id="MF_00834"/>
    </source>
</evidence>
<dbReference type="Pfam" id="PF00202">
    <property type="entry name" value="Aminotran_3"/>
    <property type="match status" value="1"/>
</dbReference>
<dbReference type="PANTHER" id="PTHR42684">
    <property type="entry name" value="ADENOSYLMETHIONINE-8-AMINO-7-OXONONANOATE AMINOTRANSFERASE"/>
    <property type="match status" value="1"/>
</dbReference>
<comment type="cofactor">
    <cofactor evidence="1 13">
        <name>pyridoxal 5'-phosphate</name>
        <dbReference type="ChEBI" id="CHEBI:597326"/>
    </cofactor>
</comment>
<feature type="binding site" evidence="13">
    <location>
        <begin position="322"/>
        <end position="323"/>
    </location>
    <ligand>
        <name>pyridoxal 5'-phosphate</name>
        <dbReference type="ChEBI" id="CHEBI:597326"/>
    </ligand>
</feature>
<dbReference type="InterPro" id="IPR005815">
    <property type="entry name" value="BioA"/>
</dbReference>
<gene>
    <name evidence="13" type="primary">bioA</name>
    <name evidence="14" type="ORF">DBT_1717</name>
</gene>
<sequence>MNTHLAKKFISIDRDFIWHPYTQMKDFEHKDPLFVERGEGVFLYDVYGKAYYDTISSWWCIVHGHNHPHIKEAITRQINILDQVHFAGTTHEPAIRVAELLREFVPKRLSRIFFSDNGSTAVEVALKMAVQYWHHAGFSEKNTFVSLEYGYHGDTIGAMSLGGVPQFKGPFDALTFDSIRLPAPYCYRCPMGQEKGECDIDCLNPLEDILKEKRDQIAGIILEPLLMGAGGMLVYPETYLKRLEALIKDKEIFLIFDEVATGFARTGEMFAFMKAGVIPDFLCISKGLTGGILPLGATLTTEDVFNSFYAEYIEGKTFYHGHTFTANPLSTAAARASLELFKLNPIVESVKAKELILQNSVKAFMDFPFVGDIRGIGMVWAFELVKDKETKTPFPTEFRAGWKVYQEGLKHGLILRPLGDVTYLFLPQCITKRQIEDCLQRLWTTFEACKKTFSS</sequence>
<feature type="modified residue" description="N6-(pyridoxal phosphate)lysine" evidence="13">
    <location>
        <position position="286"/>
    </location>
</feature>
<evidence type="ECO:0000313" key="14">
    <source>
        <dbReference type="EMBL" id="OCC14922.1"/>
    </source>
</evidence>
<keyword evidence="6 13" id="KW-0032">Aminotransferase</keyword>
<dbReference type="UniPathway" id="UPA00078">
    <property type="reaction ID" value="UER00160"/>
</dbReference>
<dbReference type="GO" id="GO:0030170">
    <property type="term" value="F:pyridoxal phosphate binding"/>
    <property type="evidence" value="ECO:0007669"/>
    <property type="project" value="UniProtKB-UniRule"/>
</dbReference>
<keyword evidence="5 13" id="KW-0963">Cytoplasm</keyword>
<evidence type="ECO:0000256" key="6">
    <source>
        <dbReference type="ARBA" id="ARBA00022576"/>
    </source>
</evidence>
<keyword evidence="9 13" id="KW-0093">Biotin biosynthesis</keyword>
<evidence type="ECO:0000256" key="10">
    <source>
        <dbReference type="ARBA" id="ARBA00022898"/>
    </source>
</evidence>
<evidence type="ECO:0000256" key="7">
    <source>
        <dbReference type="ARBA" id="ARBA00022679"/>
    </source>
</evidence>
<evidence type="ECO:0000256" key="8">
    <source>
        <dbReference type="ARBA" id="ARBA00022691"/>
    </source>
</evidence>
<keyword evidence="10 13" id="KW-0663">Pyridoxal phosphate</keyword>
<feature type="binding site" evidence="13">
    <location>
        <position position="286"/>
    </location>
    <ligand>
        <name>substrate</name>
    </ligand>
</feature>
<evidence type="ECO:0000256" key="12">
    <source>
        <dbReference type="ARBA" id="ARBA00060970"/>
    </source>
</evidence>
<feature type="binding site" evidence="13">
    <location>
        <position position="321"/>
    </location>
    <ligand>
        <name>substrate</name>
    </ligand>
</feature>
<dbReference type="SUPFAM" id="SSF53383">
    <property type="entry name" value="PLP-dependent transferases"/>
    <property type="match status" value="1"/>
</dbReference>
<name>A0A1B9F4S3_9BACT</name>
<dbReference type="InterPro" id="IPR015422">
    <property type="entry name" value="PyrdxlP-dep_Trfase_small"/>
</dbReference>